<dbReference type="RefSeq" id="WP_261616035.1">
    <property type="nucleotide sequence ID" value="NZ_JALIDZ010000004.1"/>
</dbReference>
<dbReference type="EC" id="2.1.1.72" evidence="2"/>
<keyword evidence="5" id="KW-0949">S-adenosyl-L-methionine</keyword>
<dbReference type="GO" id="GO:0003677">
    <property type="term" value="F:DNA binding"/>
    <property type="evidence" value="ECO:0007669"/>
    <property type="project" value="InterPro"/>
</dbReference>
<evidence type="ECO:0000256" key="1">
    <source>
        <dbReference type="ARBA" id="ARBA00006594"/>
    </source>
</evidence>
<dbReference type="InterPro" id="IPR002295">
    <property type="entry name" value="N4/N6-MTase_EcoPI_Mod-like"/>
</dbReference>
<dbReference type="InterPro" id="IPR029063">
    <property type="entry name" value="SAM-dependent_MTases_sf"/>
</dbReference>
<dbReference type="InterPro" id="IPR002052">
    <property type="entry name" value="DNA_methylase_N6_adenine_CS"/>
</dbReference>
<evidence type="ECO:0000256" key="5">
    <source>
        <dbReference type="ARBA" id="ARBA00022691"/>
    </source>
</evidence>
<dbReference type="GO" id="GO:0008170">
    <property type="term" value="F:N-methyltransferase activity"/>
    <property type="evidence" value="ECO:0007669"/>
    <property type="project" value="InterPro"/>
</dbReference>
<dbReference type="GO" id="GO:0032259">
    <property type="term" value="P:methylation"/>
    <property type="evidence" value="ECO:0007669"/>
    <property type="project" value="UniProtKB-KW"/>
</dbReference>
<proteinExistence type="inferred from homology"/>
<protein>
    <recommendedName>
        <fullName evidence="2">site-specific DNA-methyltransferase (adenine-specific)</fullName>
        <ecNumber evidence="2">2.1.1.72</ecNumber>
    </recommendedName>
</protein>
<keyword evidence="9" id="KW-1185">Reference proteome</keyword>
<dbReference type="Gene3D" id="3.40.50.150">
    <property type="entry name" value="Vaccinia Virus protein VP39"/>
    <property type="match status" value="1"/>
</dbReference>
<gene>
    <name evidence="8" type="ORF">MUB46_11470</name>
</gene>
<feature type="domain" description="DNA methylase N-4/N-6" evidence="7">
    <location>
        <begin position="62"/>
        <end position="387"/>
    </location>
</feature>
<dbReference type="PRINTS" id="PR00506">
    <property type="entry name" value="D21N6MTFRASE"/>
</dbReference>
<evidence type="ECO:0000256" key="2">
    <source>
        <dbReference type="ARBA" id="ARBA00011900"/>
    </source>
</evidence>
<comment type="similarity">
    <text evidence="1">Belongs to the N(4)/N(6)-methyltransferase family.</text>
</comment>
<dbReference type="InterPro" id="IPR002941">
    <property type="entry name" value="DNA_methylase_N4/N6"/>
</dbReference>
<keyword evidence="4" id="KW-0808">Transferase</keyword>
<reference evidence="8 9" key="1">
    <citation type="submission" date="2022-04" db="EMBL/GenBank/DDBJ databases">
        <authorList>
            <person name="Ye Y.-Q."/>
            <person name="Du Z.-J."/>
        </authorList>
    </citation>
    <scope>NUCLEOTIDE SEQUENCE [LARGE SCALE GENOMIC DNA]</scope>
    <source>
        <strain evidence="8 9">A6E488</strain>
    </source>
</reference>
<dbReference type="PROSITE" id="PS00092">
    <property type="entry name" value="N6_MTASE"/>
    <property type="match status" value="1"/>
</dbReference>
<dbReference type="Pfam" id="PF01555">
    <property type="entry name" value="N6_N4_Mtase"/>
    <property type="match status" value="1"/>
</dbReference>
<comment type="catalytic activity">
    <reaction evidence="6">
        <text>a 2'-deoxyadenosine in DNA + S-adenosyl-L-methionine = an N(6)-methyl-2'-deoxyadenosine in DNA + S-adenosyl-L-homocysteine + H(+)</text>
        <dbReference type="Rhea" id="RHEA:15197"/>
        <dbReference type="Rhea" id="RHEA-COMP:12418"/>
        <dbReference type="Rhea" id="RHEA-COMP:12419"/>
        <dbReference type="ChEBI" id="CHEBI:15378"/>
        <dbReference type="ChEBI" id="CHEBI:57856"/>
        <dbReference type="ChEBI" id="CHEBI:59789"/>
        <dbReference type="ChEBI" id="CHEBI:90615"/>
        <dbReference type="ChEBI" id="CHEBI:90616"/>
        <dbReference type="EC" id="2.1.1.72"/>
    </reaction>
</comment>
<dbReference type="Proteomes" id="UP001320898">
    <property type="component" value="Unassembled WGS sequence"/>
</dbReference>
<dbReference type="GO" id="GO:0009007">
    <property type="term" value="F:site-specific DNA-methyltransferase (adenine-specific) activity"/>
    <property type="evidence" value="ECO:0007669"/>
    <property type="project" value="UniProtKB-EC"/>
</dbReference>
<evidence type="ECO:0000256" key="4">
    <source>
        <dbReference type="ARBA" id="ARBA00022679"/>
    </source>
</evidence>
<evidence type="ECO:0000313" key="8">
    <source>
        <dbReference type="EMBL" id="MCT8972477.1"/>
    </source>
</evidence>
<dbReference type="SUPFAM" id="SSF53335">
    <property type="entry name" value="S-adenosyl-L-methionine-dependent methyltransferases"/>
    <property type="match status" value="1"/>
</dbReference>
<sequence length="604" mass="68192">MTELTFKGKEFVYNHHLAVPFRPLEMHPEKGIGKPSLDGNLVIHGDNLDALKALLPFYAGKVDCVFIDPPYNTGNEGWSYNDNVNAPMIREWLEANPIGIEDGLRHDKWCAMMWPRLRLLHELLTDTGSFWATIDQIEAHRFKQILDEIFGGENFIGVISWEKTYTPKSNSRVISADTDFIICYAKQKAHFEADGWNLVPKDEEQLSRYSNSDGDPRGPWRTFPLDVRTEDAEKREKYRYEVVLPSGRKVKPAAGRHWSLPQEVFKAEREAGRIYFGKNGDALPTVKAYLADGRDKVIARTWWPYRLVGGNQDAKKQILQILGDDCDFITPKPTELIRRVIDIATHPQSIVLDSFSGSGSTAHAVLEANKIDGGNRRFILVEMEDYADEVTAERVRRVISGYPLKGTQKTELLRERLTWTKLRNAEKLTDAVEAIENLHGHEYDRIKKEVKDGELVVTGEKAATGRAEGLGGTFTYCTLGAPVELDKILSGKTLPPYAALGAALFHMATNRPLDPAMIGETEWYLGEGGSEHLWLIYQPDLDWLKSPEAALTLSRAKKFAAAKPGARHLVFAPARFVSQKMLQEQNISVEFVPLPFALYRIERS</sequence>
<keyword evidence="3" id="KW-0489">Methyltransferase</keyword>
<evidence type="ECO:0000313" key="9">
    <source>
        <dbReference type="Proteomes" id="UP001320898"/>
    </source>
</evidence>
<dbReference type="AlphaFoldDB" id="A0AAW5QZW0"/>
<evidence type="ECO:0000256" key="6">
    <source>
        <dbReference type="ARBA" id="ARBA00047942"/>
    </source>
</evidence>
<dbReference type="EMBL" id="JALIDZ010000004">
    <property type="protein sequence ID" value="MCT8972477.1"/>
    <property type="molecule type" value="Genomic_DNA"/>
</dbReference>
<organism evidence="8 9">
    <name type="scientific">Microbaculum marinisediminis</name>
    <dbReference type="NCBI Taxonomy" id="2931392"/>
    <lineage>
        <taxon>Bacteria</taxon>
        <taxon>Pseudomonadati</taxon>
        <taxon>Pseudomonadota</taxon>
        <taxon>Alphaproteobacteria</taxon>
        <taxon>Hyphomicrobiales</taxon>
        <taxon>Tepidamorphaceae</taxon>
        <taxon>Microbaculum</taxon>
    </lineage>
</organism>
<comment type="caution">
    <text evidence="8">The sequence shown here is derived from an EMBL/GenBank/DDBJ whole genome shotgun (WGS) entry which is preliminary data.</text>
</comment>
<evidence type="ECO:0000256" key="3">
    <source>
        <dbReference type="ARBA" id="ARBA00022603"/>
    </source>
</evidence>
<accession>A0AAW5QZW0</accession>
<evidence type="ECO:0000259" key="7">
    <source>
        <dbReference type="Pfam" id="PF01555"/>
    </source>
</evidence>
<name>A0AAW5QZW0_9HYPH</name>